<evidence type="ECO:0000259" key="3">
    <source>
        <dbReference type="PROSITE" id="PS51186"/>
    </source>
</evidence>
<evidence type="ECO:0000313" key="5">
    <source>
        <dbReference type="Proteomes" id="UP000310754"/>
    </source>
</evidence>
<gene>
    <name evidence="4" type="ORF">E6C51_05700</name>
</gene>
<dbReference type="AlphaFoldDB" id="A0A4S4A2J5"/>
<protein>
    <submittedName>
        <fullName evidence="4">GNAT family N-acetyltransferase</fullName>
    </submittedName>
</protein>
<proteinExistence type="predicted"/>
<dbReference type="PROSITE" id="PS51186">
    <property type="entry name" value="GNAT"/>
    <property type="match status" value="1"/>
</dbReference>
<evidence type="ECO:0000256" key="2">
    <source>
        <dbReference type="ARBA" id="ARBA00023315"/>
    </source>
</evidence>
<feature type="domain" description="N-acetyltransferase" evidence="3">
    <location>
        <begin position="4"/>
        <end position="143"/>
    </location>
</feature>
<dbReference type="InterPro" id="IPR050680">
    <property type="entry name" value="YpeA/RimI_acetyltransf"/>
</dbReference>
<dbReference type="Pfam" id="PF00583">
    <property type="entry name" value="Acetyltransf_1"/>
    <property type="match status" value="1"/>
</dbReference>
<dbReference type="PANTHER" id="PTHR43420">
    <property type="entry name" value="ACETYLTRANSFERASE"/>
    <property type="match status" value="1"/>
</dbReference>
<reference evidence="4 5" key="1">
    <citation type="submission" date="2019-04" db="EMBL/GenBank/DDBJ databases">
        <title>Rhizobium terrae sp. nov., isolated from a paddy soil.</title>
        <authorList>
            <person name="Lin S.-Y."/>
            <person name="Hameed A."/>
            <person name="Huang H.-I."/>
            <person name="Young C.-C."/>
        </authorList>
    </citation>
    <scope>NUCLEOTIDE SEQUENCE [LARGE SCALE GENOMIC DNA]</scope>
    <source>
        <strain evidence="4 5">CC-HIH110</strain>
    </source>
</reference>
<organism evidence="4 5">
    <name type="scientific">Allorhizobium terrae</name>
    <dbReference type="NCBI Taxonomy" id="1848972"/>
    <lineage>
        <taxon>Bacteria</taxon>
        <taxon>Pseudomonadati</taxon>
        <taxon>Pseudomonadota</taxon>
        <taxon>Alphaproteobacteria</taxon>
        <taxon>Hyphomicrobiales</taxon>
        <taxon>Rhizobiaceae</taxon>
        <taxon>Rhizobium/Agrobacterium group</taxon>
        <taxon>Allorhizobium</taxon>
    </lineage>
</organism>
<dbReference type="Proteomes" id="UP000310754">
    <property type="component" value="Unassembled WGS sequence"/>
</dbReference>
<dbReference type="Gene3D" id="3.40.630.30">
    <property type="match status" value="1"/>
</dbReference>
<evidence type="ECO:0000256" key="1">
    <source>
        <dbReference type="ARBA" id="ARBA00022679"/>
    </source>
</evidence>
<dbReference type="GO" id="GO:0016747">
    <property type="term" value="F:acyltransferase activity, transferring groups other than amino-acyl groups"/>
    <property type="evidence" value="ECO:0007669"/>
    <property type="project" value="InterPro"/>
</dbReference>
<dbReference type="SUPFAM" id="SSF55729">
    <property type="entry name" value="Acyl-CoA N-acyltransferases (Nat)"/>
    <property type="match status" value="1"/>
</dbReference>
<keyword evidence="5" id="KW-1185">Reference proteome</keyword>
<dbReference type="InterPro" id="IPR016181">
    <property type="entry name" value="Acyl_CoA_acyltransferase"/>
</dbReference>
<dbReference type="InterPro" id="IPR000182">
    <property type="entry name" value="GNAT_dom"/>
</dbReference>
<dbReference type="EMBL" id="SSOA01000002">
    <property type="protein sequence ID" value="THF52606.1"/>
    <property type="molecule type" value="Genomic_DNA"/>
</dbReference>
<keyword evidence="2" id="KW-0012">Acyltransferase</keyword>
<dbReference type="CDD" id="cd04301">
    <property type="entry name" value="NAT_SF"/>
    <property type="match status" value="1"/>
</dbReference>
<sequence>MALPRIEIIETGVTSEHEASILRPLLEYNNQAARHASYNEFAILLRDSESNDVTGGLYGQFDHGWAFVKLLIVPEAYRRLGLGRQLMELVETLARRHNCEGLWLDTFDFQAKPFYEKLGFTVFGELEAGNRADGRYFLKKRFTP</sequence>
<keyword evidence="1 4" id="KW-0808">Transferase</keyword>
<comment type="caution">
    <text evidence="4">The sequence shown here is derived from an EMBL/GenBank/DDBJ whole genome shotgun (WGS) entry which is preliminary data.</text>
</comment>
<accession>A0A4S4A2J5</accession>
<evidence type="ECO:0000313" key="4">
    <source>
        <dbReference type="EMBL" id="THF52606.1"/>
    </source>
</evidence>
<name>A0A4S4A2J5_9HYPH</name>